<evidence type="ECO:0000256" key="1">
    <source>
        <dbReference type="SAM" id="SignalP"/>
    </source>
</evidence>
<feature type="signal peptide" evidence="1">
    <location>
        <begin position="1"/>
        <end position="19"/>
    </location>
</feature>
<keyword evidence="1" id="KW-0732">Signal</keyword>
<protein>
    <recommendedName>
        <fullName evidence="4">DUF1566 domain-containing protein</fullName>
    </recommendedName>
</protein>
<gene>
    <name evidence="2" type="ORF">B6D06_00760</name>
</gene>
<evidence type="ECO:0000313" key="2">
    <source>
        <dbReference type="EMBL" id="OTQ53584.1"/>
    </source>
</evidence>
<dbReference type="Proteomes" id="UP000194968">
    <property type="component" value="Unassembled WGS sequence"/>
</dbReference>
<organism evidence="2 3">
    <name type="scientific">Gilliamella apis</name>
    <dbReference type="NCBI Taxonomy" id="1970738"/>
    <lineage>
        <taxon>Bacteria</taxon>
        <taxon>Pseudomonadati</taxon>
        <taxon>Pseudomonadota</taxon>
        <taxon>Gammaproteobacteria</taxon>
        <taxon>Orbales</taxon>
        <taxon>Orbaceae</taxon>
        <taxon>Gilliamella</taxon>
    </lineage>
</organism>
<dbReference type="AlphaFoldDB" id="A0A242NX60"/>
<proteinExistence type="predicted"/>
<dbReference type="RefSeq" id="WP_086319851.1">
    <property type="nucleotide sequence ID" value="NZ_NASK01000055.1"/>
</dbReference>
<name>A0A242NX60_9GAMM</name>
<sequence>MVLVLTVVVLQSISFSNYALTTKTTNIIYGSAPYLTFDGGRTRVTNTEALLGISLSDGRTFTPTTTNSRDNPIILPVDGQSFNDIGMLVPTNTNSIALSSLIGTPYNYWGDDDGDGQGVNGVTATGSLNLSIVDNFNNPVARNEVLTICKAPYKLTLSNGSGTLTTRYGVPNESRFTAGNATYYINPKAAPTICFAKPNLRYGGNREQAETGAGYKMFNFAGPANIWNPEKGFLPQSATPSSYGLNFPTTGSDNLYFDLDIGGVSQALSWASVKHSGITATMTNSTSTSVRVTLTGPFATTSQVWADNPSRIARISLPQTFELVGRDSSGNAVVKYGFVLKQWFVGRGSEYSTYSRMKYWCNKIGGYRIPYVKDLTNAICTEEPSIYRCQGAVGATPSSSGNNYMRHIGAGLFAEWGRMDYYAGSNFDDWIYDFWANGNLSGFYFYVDYFTGIISSATNSEYELPVVCVYP</sequence>
<accession>A0A242NX60</accession>
<dbReference type="EMBL" id="NASK01000055">
    <property type="protein sequence ID" value="OTQ53584.1"/>
    <property type="molecule type" value="Genomic_DNA"/>
</dbReference>
<reference evidence="2 3" key="1">
    <citation type="submission" date="2017-03" db="EMBL/GenBank/DDBJ databases">
        <title>Comparative genomics of honeybee gut symbionts reveal geographically distinct and subgroup specific antibiotic resistance.</title>
        <authorList>
            <person name="Ludvigsen J."/>
            <person name="Porcellato D."/>
            <person name="Labee-Lund T.M."/>
            <person name="Amdam G.V."/>
            <person name="Rudi K."/>
        </authorList>
    </citation>
    <scope>NUCLEOTIDE SEQUENCE [LARGE SCALE GENOMIC DNA]</scope>
    <source>
        <strain evidence="2 3">A-4-12</strain>
    </source>
</reference>
<comment type="caution">
    <text evidence="2">The sequence shown here is derived from an EMBL/GenBank/DDBJ whole genome shotgun (WGS) entry which is preliminary data.</text>
</comment>
<evidence type="ECO:0008006" key="4">
    <source>
        <dbReference type="Google" id="ProtNLM"/>
    </source>
</evidence>
<feature type="chain" id="PRO_5011302011" description="DUF1566 domain-containing protein" evidence="1">
    <location>
        <begin position="20"/>
        <end position="471"/>
    </location>
</feature>
<evidence type="ECO:0000313" key="3">
    <source>
        <dbReference type="Proteomes" id="UP000194968"/>
    </source>
</evidence>